<dbReference type="RefSeq" id="XP_060049399.1">
    <property type="nucleotide sequence ID" value="XM_060193416.1"/>
</dbReference>
<name>A0ABM3XKQ0_ERIEU</name>
<keyword evidence="6" id="KW-1185">Reference proteome</keyword>
<feature type="chain" id="PRO_5044984418" description="C-C motif chemokine" evidence="4">
    <location>
        <begin position="28"/>
        <end position="97"/>
    </location>
</feature>
<evidence type="ECO:0000313" key="6">
    <source>
        <dbReference type="Proteomes" id="UP001652624"/>
    </source>
</evidence>
<dbReference type="SMART" id="SM00199">
    <property type="entry name" value="SCY"/>
    <property type="match status" value="1"/>
</dbReference>
<evidence type="ECO:0000313" key="7">
    <source>
        <dbReference type="RefSeq" id="XP_060049399.1"/>
    </source>
</evidence>
<reference evidence="7" key="1">
    <citation type="submission" date="2025-08" db="UniProtKB">
        <authorList>
            <consortium name="RefSeq"/>
        </authorList>
    </citation>
    <scope>IDENTIFICATION</scope>
</reference>
<dbReference type="InterPro" id="IPR000827">
    <property type="entry name" value="Chemokine_CC_CS"/>
</dbReference>
<sequence length="97" mass="10852">MACSSQRLLLAALMSVLALHLCSVSEASGNFDCCLQYTVHVIPFRHLRGFTQQWANEACDINAVILITKRGFSVCADPRKTWVKKAVRMLSRKAIKI</sequence>
<protein>
    <recommendedName>
        <fullName evidence="4">C-C motif chemokine</fullName>
    </recommendedName>
</protein>
<dbReference type="InterPro" id="IPR039809">
    <property type="entry name" value="Chemokine_b/g/d"/>
</dbReference>
<dbReference type="GeneID" id="132539251"/>
<keyword evidence="4" id="KW-0145">Chemotaxis</keyword>
<dbReference type="Pfam" id="PF00048">
    <property type="entry name" value="IL8"/>
    <property type="match status" value="1"/>
</dbReference>
<keyword evidence="4" id="KW-0732">Signal</keyword>
<dbReference type="PROSITE" id="PS00472">
    <property type="entry name" value="SMALL_CYTOKINES_CC"/>
    <property type="match status" value="1"/>
</dbReference>
<evidence type="ECO:0000256" key="1">
    <source>
        <dbReference type="ARBA" id="ARBA00010868"/>
    </source>
</evidence>
<feature type="signal peptide" evidence="4">
    <location>
        <begin position="1"/>
        <end position="27"/>
    </location>
</feature>
<comment type="similarity">
    <text evidence="1 4">Belongs to the intercrine beta (chemokine CC) family.</text>
</comment>
<dbReference type="SUPFAM" id="SSF54117">
    <property type="entry name" value="Interleukin 8-like chemokines"/>
    <property type="match status" value="1"/>
</dbReference>
<keyword evidence="4" id="KW-0964">Secreted</keyword>
<organism evidence="6 7">
    <name type="scientific">Erinaceus europaeus</name>
    <name type="common">Western European hedgehog</name>
    <dbReference type="NCBI Taxonomy" id="9365"/>
    <lineage>
        <taxon>Eukaryota</taxon>
        <taxon>Metazoa</taxon>
        <taxon>Chordata</taxon>
        <taxon>Craniata</taxon>
        <taxon>Vertebrata</taxon>
        <taxon>Euteleostomi</taxon>
        <taxon>Mammalia</taxon>
        <taxon>Eutheria</taxon>
        <taxon>Laurasiatheria</taxon>
        <taxon>Eulipotyphla</taxon>
        <taxon>Erinaceidae</taxon>
        <taxon>Erinaceinae</taxon>
        <taxon>Erinaceus</taxon>
    </lineage>
</organism>
<dbReference type="PANTHER" id="PTHR12015">
    <property type="entry name" value="SMALL INDUCIBLE CYTOKINE A"/>
    <property type="match status" value="1"/>
</dbReference>
<dbReference type="InterPro" id="IPR036048">
    <property type="entry name" value="Interleukin_8-like_sf"/>
</dbReference>
<evidence type="ECO:0000259" key="5">
    <source>
        <dbReference type="SMART" id="SM00199"/>
    </source>
</evidence>
<evidence type="ECO:0000256" key="4">
    <source>
        <dbReference type="RuleBase" id="RU361150"/>
    </source>
</evidence>
<dbReference type="PANTHER" id="PTHR12015:SF108">
    <property type="entry name" value="C-C MOTIF CHEMOKINE 20"/>
    <property type="match status" value="1"/>
</dbReference>
<feature type="domain" description="Chemokine interleukin-8-like" evidence="5">
    <location>
        <begin position="30"/>
        <end position="90"/>
    </location>
</feature>
<proteinExistence type="inferred from homology"/>
<keyword evidence="2 4" id="KW-0202">Cytokine</keyword>
<gene>
    <name evidence="7" type="primary">CCL20</name>
</gene>
<evidence type="ECO:0000256" key="3">
    <source>
        <dbReference type="ARBA" id="ARBA00023157"/>
    </source>
</evidence>
<evidence type="ECO:0000256" key="2">
    <source>
        <dbReference type="ARBA" id="ARBA00022514"/>
    </source>
</evidence>
<comment type="subcellular location">
    <subcellularLocation>
        <location evidence="4">Secreted</location>
    </subcellularLocation>
</comment>
<dbReference type="Gene3D" id="2.40.50.40">
    <property type="match status" value="1"/>
</dbReference>
<accession>A0ABM3XKQ0</accession>
<keyword evidence="3" id="KW-1015">Disulfide bond</keyword>
<dbReference type="InterPro" id="IPR001811">
    <property type="entry name" value="Chemokine_IL8-like_dom"/>
</dbReference>
<dbReference type="Proteomes" id="UP001652624">
    <property type="component" value="Chromosome 7"/>
</dbReference>